<dbReference type="PANTHER" id="PTHR43031:SF17">
    <property type="entry name" value="SULFURTRANSFERASE YTWF-RELATED"/>
    <property type="match status" value="1"/>
</dbReference>
<dbReference type="PANTHER" id="PTHR43031">
    <property type="entry name" value="FAD-DEPENDENT OXIDOREDUCTASE"/>
    <property type="match status" value="1"/>
</dbReference>
<dbReference type="InterPro" id="IPR036873">
    <property type="entry name" value="Rhodanese-like_dom_sf"/>
</dbReference>
<dbReference type="SMART" id="SM00450">
    <property type="entry name" value="RHOD"/>
    <property type="match status" value="1"/>
</dbReference>
<dbReference type="Pfam" id="PF00581">
    <property type="entry name" value="Rhodanese"/>
    <property type="match status" value="1"/>
</dbReference>
<proteinExistence type="predicted"/>
<gene>
    <name evidence="2" type="ORF">H8B09_08375</name>
</gene>
<comment type="caution">
    <text evidence="2">The sequence shown here is derived from an EMBL/GenBank/DDBJ whole genome shotgun (WGS) entry which is preliminary data.</text>
</comment>
<evidence type="ECO:0000259" key="1">
    <source>
        <dbReference type="PROSITE" id="PS50206"/>
    </source>
</evidence>
<dbReference type="SUPFAM" id="SSF52821">
    <property type="entry name" value="Rhodanese/Cell cycle control phosphatase"/>
    <property type="match status" value="1"/>
</dbReference>
<dbReference type="PROSITE" id="PS50206">
    <property type="entry name" value="RHODANESE_3"/>
    <property type="match status" value="1"/>
</dbReference>
<organism evidence="2 3">
    <name type="scientific">Paenibacillus terricola</name>
    <dbReference type="NCBI Taxonomy" id="2763503"/>
    <lineage>
        <taxon>Bacteria</taxon>
        <taxon>Bacillati</taxon>
        <taxon>Bacillota</taxon>
        <taxon>Bacilli</taxon>
        <taxon>Bacillales</taxon>
        <taxon>Paenibacillaceae</taxon>
        <taxon>Paenibacillus</taxon>
    </lineage>
</organism>
<dbReference type="InterPro" id="IPR050229">
    <property type="entry name" value="GlpE_sulfurtransferase"/>
</dbReference>
<feature type="domain" description="Rhodanese" evidence="1">
    <location>
        <begin position="20"/>
        <end position="104"/>
    </location>
</feature>
<keyword evidence="3" id="KW-1185">Reference proteome</keyword>
<dbReference type="RefSeq" id="WP_191203062.1">
    <property type="nucleotide sequence ID" value="NZ_JACXZA010000002.1"/>
</dbReference>
<reference evidence="2 3" key="1">
    <citation type="submission" date="2020-09" db="EMBL/GenBank/DDBJ databases">
        <title>Paenibacillus sp. strain PR3 16S rRNA gene Genome sequencing and assembly.</title>
        <authorList>
            <person name="Kim J."/>
        </authorList>
    </citation>
    <scope>NUCLEOTIDE SEQUENCE [LARGE SCALE GENOMIC DNA]</scope>
    <source>
        <strain evidence="2 3">PR3</strain>
    </source>
</reference>
<protein>
    <submittedName>
        <fullName evidence="2">Rhodanese-like domain-containing protein</fullName>
    </submittedName>
</protein>
<dbReference type="EMBL" id="JACXZA010000002">
    <property type="protein sequence ID" value="MBD3918762.1"/>
    <property type="molecule type" value="Genomic_DNA"/>
</dbReference>
<accession>A0ABR8MS05</accession>
<evidence type="ECO:0000313" key="2">
    <source>
        <dbReference type="EMBL" id="MBD3918762.1"/>
    </source>
</evidence>
<evidence type="ECO:0000313" key="3">
    <source>
        <dbReference type="Proteomes" id="UP000609346"/>
    </source>
</evidence>
<dbReference type="Proteomes" id="UP000609346">
    <property type="component" value="Unassembled WGS sequence"/>
</dbReference>
<dbReference type="InterPro" id="IPR001763">
    <property type="entry name" value="Rhodanese-like_dom"/>
</dbReference>
<name>A0ABR8MS05_9BACL</name>
<sequence length="108" mass="12452">MNRWENIDADKLLERLANGSVKPEQIIDVREHHEWDYYRLEGTTHIPMSIFPEQLASITQEESWYILCGHGVRSVAVCRYMQENGYDALHNIVGGIAAVAELKGFQYD</sequence>
<dbReference type="Gene3D" id="3.40.250.10">
    <property type="entry name" value="Rhodanese-like domain"/>
    <property type="match status" value="1"/>
</dbReference>